<dbReference type="PANTHER" id="PTHR43343:SF3">
    <property type="entry name" value="PROTEASE DO-LIKE 8, CHLOROPLASTIC"/>
    <property type="match status" value="1"/>
</dbReference>
<dbReference type="EMBL" id="FWXW01000007">
    <property type="protein sequence ID" value="SMC78956.1"/>
    <property type="molecule type" value="Genomic_DNA"/>
</dbReference>
<dbReference type="Proteomes" id="UP000192790">
    <property type="component" value="Unassembled WGS sequence"/>
</dbReference>
<dbReference type="PRINTS" id="PR00834">
    <property type="entry name" value="PROTEASES2C"/>
</dbReference>
<dbReference type="RefSeq" id="WP_159448111.1">
    <property type="nucleotide sequence ID" value="NZ_FWXW01000007.1"/>
</dbReference>
<accession>A0A1W2C1J5</accession>
<protein>
    <submittedName>
        <fullName evidence="5">Trypsin-like peptidase domain-containing protein</fullName>
    </submittedName>
</protein>
<dbReference type="InterPro" id="IPR051201">
    <property type="entry name" value="Chloro_Bact_Ser_Proteases"/>
</dbReference>
<evidence type="ECO:0000313" key="6">
    <source>
        <dbReference type="Proteomes" id="UP000192790"/>
    </source>
</evidence>
<dbReference type="InterPro" id="IPR001940">
    <property type="entry name" value="Peptidase_S1C"/>
</dbReference>
<reference evidence="5 6" key="1">
    <citation type="submission" date="2017-04" db="EMBL/GenBank/DDBJ databases">
        <authorList>
            <person name="Afonso C.L."/>
            <person name="Miller P.J."/>
            <person name="Scott M.A."/>
            <person name="Spackman E."/>
            <person name="Goraichik I."/>
            <person name="Dimitrov K.M."/>
            <person name="Suarez D.L."/>
            <person name="Swayne D.E."/>
        </authorList>
    </citation>
    <scope>NUCLEOTIDE SEQUENCE [LARGE SCALE GENOMIC DNA]</scope>
    <source>
        <strain evidence="5 6">DSM 12816</strain>
    </source>
</reference>
<dbReference type="Pfam" id="PF13365">
    <property type="entry name" value="Trypsin_2"/>
    <property type="match status" value="1"/>
</dbReference>
<feature type="domain" description="SLH" evidence="4">
    <location>
        <begin position="45"/>
        <end position="109"/>
    </location>
</feature>
<evidence type="ECO:0000256" key="3">
    <source>
        <dbReference type="ARBA" id="ARBA00022801"/>
    </source>
</evidence>
<keyword evidence="6" id="KW-1185">Reference proteome</keyword>
<dbReference type="OrthoDB" id="1837292at2"/>
<dbReference type="Gene3D" id="2.40.10.120">
    <property type="match status" value="1"/>
</dbReference>
<dbReference type="PANTHER" id="PTHR43343">
    <property type="entry name" value="PEPTIDASE S12"/>
    <property type="match status" value="1"/>
</dbReference>
<name>A0A1W2C1J5_9FIRM</name>
<dbReference type="SUPFAM" id="SSF50494">
    <property type="entry name" value="Trypsin-like serine proteases"/>
    <property type="match status" value="1"/>
</dbReference>
<dbReference type="GO" id="GO:0006508">
    <property type="term" value="P:proteolysis"/>
    <property type="evidence" value="ECO:0007669"/>
    <property type="project" value="UniProtKB-KW"/>
</dbReference>
<dbReference type="Gene3D" id="2.60.120.380">
    <property type="match status" value="1"/>
</dbReference>
<dbReference type="InterPro" id="IPR009003">
    <property type="entry name" value="Peptidase_S1_PA"/>
</dbReference>
<gene>
    <name evidence="5" type="ORF">SAMN02745168_2508</name>
</gene>
<proteinExistence type="predicted"/>
<sequence>MPPCRPAAVLAAEWAEYGGKGGLALKKWVVSLLCFAILVSLAPVPVSAASAADRDVSYEQTLAQDLKNLGLFRGVSDTDFDLDRAPSRAEALVMLIRMLGLEDDAMSGAWAHPFTDVDAWADRYVGYAYNRGLTNGVSGTSFGTGSASAAMYLTFVLRALGYSDVNGEDFTWDNPYGFAQVAGILPDRVDLGEFWRADVVLISYAALSAKLKNSDVTLGEKLIAAGSFTQVEFEAYYDPDALTARDVSGKDVLSSKEIYAMCSPAVFCIETFDVNGNPYGQGSGFFIDPSGVAVTNYHVVDNIISAYITLDDGSVYNVTGVILFDEEIDFAVIQVYGSGFDTLKVGNSALIEGGETVYAIGNPEGLTNTISQGLVSNPKREDFDGMMQISAPISPGSSGGALINEYGEVIGITTSGYYTGQNLNFAVPINDVISDKQYFSYADRYGVFSLPEFAAYRTYLDAMALPGFLDSNVEEAEYNDSQVYADNLENGDSAWGVIDGDDMDVFRVYCNMEGTIDIALLSPYSSNAYVEDLILLVAPEEASDDSDYIFAEYVETSGGRGVQELTYEIPRPGVYYIYVLSSEYYKYVDLHTDYVFYYTFTPVERIFVKQ</sequence>
<evidence type="ECO:0000256" key="2">
    <source>
        <dbReference type="ARBA" id="ARBA00022737"/>
    </source>
</evidence>
<evidence type="ECO:0000259" key="4">
    <source>
        <dbReference type="PROSITE" id="PS51272"/>
    </source>
</evidence>
<dbReference type="STRING" id="1122930.SAMN02745168_2508"/>
<organism evidence="5 6">
    <name type="scientific">Papillibacter cinnamivorans DSM 12816</name>
    <dbReference type="NCBI Taxonomy" id="1122930"/>
    <lineage>
        <taxon>Bacteria</taxon>
        <taxon>Bacillati</taxon>
        <taxon>Bacillota</taxon>
        <taxon>Clostridia</taxon>
        <taxon>Eubacteriales</taxon>
        <taxon>Oscillospiraceae</taxon>
        <taxon>Papillibacter</taxon>
    </lineage>
</organism>
<evidence type="ECO:0000256" key="1">
    <source>
        <dbReference type="ARBA" id="ARBA00022670"/>
    </source>
</evidence>
<dbReference type="PROSITE" id="PS51272">
    <property type="entry name" value="SLH"/>
    <property type="match status" value="1"/>
</dbReference>
<dbReference type="InterPro" id="IPR001119">
    <property type="entry name" value="SLH_dom"/>
</dbReference>
<dbReference type="GO" id="GO:0004252">
    <property type="term" value="F:serine-type endopeptidase activity"/>
    <property type="evidence" value="ECO:0007669"/>
    <property type="project" value="InterPro"/>
</dbReference>
<keyword evidence="1" id="KW-0645">Protease</keyword>
<dbReference type="AlphaFoldDB" id="A0A1W2C1J5"/>
<keyword evidence="3" id="KW-0378">Hydrolase</keyword>
<evidence type="ECO:0000313" key="5">
    <source>
        <dbReference type="EMBL" id="SMC78956.1"/>
    </source>
</evidence>
<keyword evidence="2" id="KW-0677">Repeat</keyword>